<reference evidence="2" key="1">
    <citation type="submission" date="2018-11" db="EMBL/GenBank/DDBJ databases">
        <title>Shewanella sp. M2.</title>
        <authorList>
            <person name="Hwang Y.J."/>
            <person name="Hwang C.Y."/>
        </authorList>
    </citation>
    <scope>NUCLEOTIDE SEQUENCE [LARGE SCALE GENOMIC DNA]</scope>
    <source>
        <strain evidence="2">LMG 19866</strain>
    </source>
</reference>
<protein>
    <submittedName>
        <fullName evidence="1">Copper resistance protein NlpE</fullName>
    </submittedName>
</protein>
<proteinExistence type="predicted"/>
<dbReference type="OrthoDB" id="5348860at2"/>
<dbReference type="RefSeq" id="WP_124731584.1">
    <property type="nucleotide sequence ID" value="NZ_CBCSKC010000068.1"/>
</dbReference>
<sequence>MKILWLVLVFIIVGCDKHDSPNIDIATSSKTTLQWQGVYHAVFPCPSCDGMDTTLELIPPNKYTIHTIRLGSDPSPYRGSGSFKWDQTGNIIILDRGHIYHVYTDHLYLLDVKFQRIKGPDAQKYRVDKIEGLGQQATIPTAK</sequence>
<organism evidence="1 2">
    <name type="scientific">Shewanella livingstonensis</name>
    <dbReference type="NCBI Taxonomy" id="150120"/>
    <lineage>
        <taxon>Bacteria</taxon>
        <taxon>Pseudomonadati</taxon>
        <taxon>Pseudomonadota</taxon>
        <taxon>Gammaproteobacteria</taxon>
        <taxon>Alteromonadales</taxon>
        <taxon>Shewanellaceae</taxon>
        <taxon>Shewanella</taxon>
    </lineage>
</organism>
<dbReference type="KEGG" id="slj:EGC82_15660"/>
<dbReference type="PROSITE" id="PS51257">
    <property type="entry name" value="PROKAR_LIPOPROTEIN"/>
    <property type="match status" value="1"/>
</dbReference>
<evidence type="ECO:0000313" key="1">
    <source>
        <dbReference type="EMBL" id="AZG74058.1"/>
    </source>
</evidence>
<dbReference type="InterPro" id="IPR007298">
    <property type="entry name" value="Cu-R_lipoprotein_NlpE"/>
</dbReference>
<accession>A0A3G8LZC2</accession>
<dbReference type="Pfam" id="PF04170">
    <property type="entry name" value="NlpE"/>
    <property type="match status" value="1"/>
</dbReference>
<dbReference type="Gene3D" id="2.40.128.640">
    <property type="match status" value="1"/>
</dbReference>
<gene>
    <name evidence="1" type="ORF">EGC82_15660</name>
</gene>
<dbReference type="EMBL" id="CP034015">
    <property type="protein sequence ID" value="AZG74058.1"/>
    <property type="molecule type" value="Genomic_DNA"/>
</dbReference>
<name>A0A3G8LZC2_9GAMM</name>
<dbReference type="Proteomes" id="UP000278035">
    <property type="component" value="Chromosome"/>
</dbReference>
<keyword evidence="2" id="KW-1185">Reference proteome</keyword>
<dbReference type="AlphaFoldDB" id="A0A3G8LZC2"/>
<evidence type="ECO:0000313" key="2">
    <source>
        <dbReference type="Proteomes" id="UP000278035"/>
    </source>
</evidence>